<evidence type="ECO:0000256" key="14">
    <source>
        <dbReference type="PIRSR" id="PIRSR606262-3"/>
    </source>
</evidence>
<evidence type="ECO:0000256" key="11">
    <source>
        <dbReference type="ARBA" id="ARBA00049558"/>
    </source>
</evidence>
<evidence type="ECO:0000256" key="15">
    <source>
        <dbReference type="RuleBase" id="RU364006"/>
    </source>
</evidence>
<dbReference type="InterPro" id="IPR002125">
    <property type="entry name" value="CMP_dCMP_dom"/>
</dbReference>
<evidence type="ECO:0000313" key="17">
    <source>
        <dbReference type="EMBL" id="TCZ75580.1"/>
    </source>
</evidence>
<dbReference type="InterPro" id="IPR016193">
    <property type="entry name" value="Cytidine_deaminase-like"/>
</dbReference>
<dbReference type="AlphaFoldDB" id="A0A4R4E9J5"/>
<dbReference type="GO" id="GO:0005829">
    <property type="term" value="C:cytosol"/>
    <property type="evidence" value="ECO:0007669"/>
    <property type="project" value="TreeGrafter"/>
</dbReference>
<keyword evidence="18" id="KW-1185">Reference proteome</keyword>
<feature type="binding site" evidence="14">
    <location>
        <position position="88"/>
    </location>
    <ligand>
        <name>Zn(2+)</name>
        <dbReference type="ChEBI" id="CHEBI:29105"/>
        <note>catalytic</note>
    </ligand>
</feature>
<keyword evidence="6 14" id="KW-0479">Metal-binding</keyword>
<evidence type="ECO:0000313" key="18">
    <source>
        <dbReference type="Proteomes" id="UP000295418"/>
    </source>
</evidence>
<dbReference type="GO" id="GO:0072527">
    <property type="term" value="P:pyrimidine-containing compound metabolic process"/>
    <property type="evidence" value="ECO:0007669"/>
    <property type="project" value="UniProtKB-ARBA"/>
</dbReference>
<sequence length="139" mass="14719">MEAKELIALARQVMQRAYTPYSNFNVGAALLADDGQVHLGCNVENAAYGPTNCAERTALFRAIADGYKPKSFRAIAVIGDTEGPISPCGVCRQVLVELCAPDMPVFLSNMKGEFVETTVASLLPGAFTNQDLTSSGGNS</sequence>
<dbReference type="NCBIfam" id="NF004064">
    <property type="entry name" value="PRK05578.1"/>
    <property type="match status" value="1"/>
</dbReference>
<dbReference type="GO" id="GO:0042802">
    <property type="term" value="F:identical protein binding"/>
    <property type="evidence" value="ECO:0007669"/>
    <property type="project" value="UniProtKB-ARBA"/>
</dbReference>
<feature type="binding site" evidence="13">
    <location>
        <begin position="42"/>
        <end position="48"/>
    </location>
    <ligand>
        <name>substrate</name>
    </ligand>
</feature>
<evidence type="ECO:0000256" key="2">
    <source>
        <dbReference type="ARBA" id="ARBA00003949"/>
    </source>
</evidence>
<evidence type="ECO:0000256" key="12">
    <source>
        <dbReference type="PIRSR" id="PIRSR606262-1"/>
    </source>
</evidence>
<feature type="active site" description="Proton donor" evidence="12">
    <location>
        <position position="55"/>
    </location>
</feature>
<dbReference type="InterPro" id="IPR050202">
    <property type="entry name" value="Cyt/Deoxycyt_deaminase"/>
</dbReference>
<dbReference type="CDD" id="cd01283">
    <property type="entry name" value="cytidine_deaminase"/>
    <property type="match status" value="1"/>
</dbReference>
<dbReference type="FunFam" id="3.40.140.10:FF:000008">
    <property type="entry name" value="Cytidine deaminase"/>
    <property type="match status" value="1"/>
</dbReference>
<evidence type="ECO:0000256" key="4">
    <source>
        <dbReference type="ARBA" id="ARBA00012783"/>
    </source>
</evidence>
<dbReference type="OrthoDB" id="9795347at2"/>
<protein>
    <recommendedName>
        <fullName evidence="5 15">Cytidine deaminase</fullName>
        <ecNumber evidence="4 15">3.5.4.5</ecNumber>
    </recommendedName>
    <alternativeName>
        <fullName evidence="9 15">Cytidine aminohydrolase</fullName>
    </alternativeName>
</protein>
<comment type="similarity">
    <text evidence="3 15">Belongs to the cytidine and deoxycytidylate deaminase family.</text>
</comment>
<evidence type="ECO:0000256" key="3">
    <source>
        <dbReference type="ARBA" id="ARBA00006576"/>
    </source>
</evidence>
<evidence type="ECO:0000256" key="8">
    <source>
        <dbReference type="ARBA" id="ARBA00022833"/>
    </source>
</evidence>
<proteinExistence type="inferred from homology"/>
<comment type="catalytic activity">
    <reaction evidence="11 15">
        <text>cytidine + H2O + H(+) = uridine + NH4(+)</text>
        <dbReference type="Rhea" id="RHEA:16069"/>
        <dbReference type="ChEBI" id="CHEBI:15377"/>
        <dbReference type="ChEBI" id="CHEBI:15378"/>
        <dbReference type="ChEBI" id="CHEBI:16704"/>
        <dbReference type="ChEBI" id="CHEBI:17562"/>
        <dbReference type="ChEBI" id="CHEBI:28938"/>
        <dbReference type="EC" id="3.5.4.5"/>
    </reaction>
</comment>
<dbReference type="SUPFAM" id="SSF53927">
    <property type="entry name" value="Cytidine deaminase-like"/>
    <property type="match status" value="1"/>
</dbReference>
<evidence type="ECO:0000256" key="1">
    <source>
        <dbReference type="ARBA" id="ARBA00001947"/>
    </source>
</evidence>
<reference evidence="17 18" key="1">
    <citation type="submission" date="2019-03" db="EMBL/GenBank/DDBJ databases">
        <authorList>
            <person name="Kim M.K.M."/>
        </authorList>
    </citation>
    <scope>NUCLEOTIDE SEQUENCE [LARGE SCALE GENOMIC DNA]</scope>
    <source>
        <strain evidence="17 18">18JY21-1</strain>
    </source>
</reference>
<dbReference type="InterPro" id="IPR016192">
    <property type="entry name" value="APOBEC/CMP_deaminase_Zn-bd"/>
</dbReference>
<dbReference type="EC" id="3.5.4.5" evidence="4 15"/>
<dbReference type="PROSITE" id="PS00903">
    <property type="entry name" value="CYT_DCMP_DEAMINASES_1"/>
    <property type="match status" value="1"/>
</dbReference>
<dbReference type="GO" id="GO:0004126">
    <property type="term" value="F:cytidine deaminase activity"/>
    <property type="evidence" value="ECO:0007669"/>
    <property type="project" value="UniProtKB-UniRule"/>
</dbReference>
<feature type="binding site" evidence="14">
    <location>
        <position position="91"/>
    </location>
    <ligand>
        <name>Zn(2+)</name>
        <dbReference type="ChEBI" id="CHEBI:29105"/>
        <note>catalytic</note>
    </ligand>
</feature>
<keyword evidence="8 14" id="KW-0862">Zinc</keyword>
<comment type="function">
    <text evidence="2 15">This enzyme scavenges exogenous and endogenous cytidine and 2'-deoxycytidine for UMP synthesis.</text>
</comment>
<dbReference type="RefSeq" id="WP_132419259.1">
    <property type="nucleotide sequence ID" value="NZ_SKFG01000018.1"/>
</dbReference>
<dbReference type="Proteomes" id="UP000295418">
    <property type="component" value="Unassembled WGS sequence"/>
</dbReference>
<dbReference type="Gene3D" id="3.40.140.10">
    <property type="entry name" value="Cytidine Deaminase, domain 2"/>
    <property type="match status" value="1"/>
</dbReference>
<comment type="cofactor">
    <cofactor evidence="1 14 15">
        <name>Zn(2+)</name>
        <dbReference type="ChEBI" id="CHEBI:29105"/>
    </cofactor>
</comment>
<dbReference type="PANTHER" id="PTHR11644:SF2">
    <property type="entry name" value="CYTIDINE DEAMINASE"/>
    <property type="match status" value="1"/>
</dbReference>
<evidence type="ECO:0000259" key="16">
    <source>
        <dbReference type="PROSITE" id="PS51747"/>
    </source>
</evidence>
<dbReference type="InterPro" id="IPR006262">
    <property type="entry name" value="Cyt_deam_tetra"/>
</dbReference>
<feature type="domain" description="CMP/dCMP-type deaminase" evidence="16">
    <location>
        <begin position="1"/>
        <end position="130"/>
    </location>
</feature>
<evidence type="ECO:0000256" key="10">
    <source>
        <dbReference type="ARBA" id="ARBA00049252"/>
    </source>
</evidence>
<feature type="binding site" evidence="14">
    <location>
        <position position="53"/>
    </location>
    <ligand>
        <name>Zn(2+)</name>
        <dbReference type="ChEBI" id="CHEBI:29105"/>
        <note>catalytic</note>
    </ligand>
</feature>
<comment type="caution">
    <text evidence="17">The sequence shown here is derived from an EMBL/GenBank/DDBJ whole genome shotgun (WGS) entry which is preliminary data.</text>
</comment>
<organism evidence="17 18">
    <name type="scientific">Paenibacillus albiflavus</name>
    <dbReference type="NCBI Taxonomy" id="2545760"/>
    <lineage>
        <taxon>Bacteria</taxon>
        <taxon>Bacillati</taxon>
        <taxon>Bacillota</taxon>
        <taxon>Bacilli</taxon>
        <taxon>Bacillales</taxon>
        <taxon>Paenibacillaceae</taxon>
        <taxon>Paenibacillus</taxon>
    </lineage>
</organism>
<evidence type="ECO:0000256" key="13">
    <source>
        <dbReference type="PIRSR" id="PIRSR606262-2"/>
    </source>
</evidence>
<dbReference type="GO" id="GO:0055086">
    <property type="term" value="P:nucleobase-containing small molecule metabolic process"/>
    <property type="evidence" value="ECO:0007669"/>
    <property type="project" value="UniProtKB-ARBA"/>
</dbReference>
<gene>
    <name evidence="17" type="ORF">E0485_16955</name>
</gene>
<dbReference type="GO" id="GO:0008270">
    <property type="term" value="F:zinc ion binding"/>
    <property type="evidence" value="ECO:0007669"/>
    <property type="project" value="UniProtKB-UniRule"/>
</dbReference>
<comment type="catalytic activity">
    <reaction evidence="10 15">
        <text>2'-deoxycytidine + H2O + H(+) = 2'-deoxyuridine + NH4(+)</text>
        <dbReference type="Rhea" id="RHEA:13433"/>
        <dbReference type="ChEBI" id="CHEBI:15377"/>
        <dbReference type="ChEBI" id="CHEBI:15378"/>
        <dbReference type="ChEBI" id="CHEBI:15698"/>
        <dbReference type="ChEBI" id="CHEBI:16450"/>
        <dbReference type="ChEBI" id="CHEBI:28938"/>
        <dbReference type="EC" id="3.5.4.5"/>
    </reaction>
</comment>
<dbReference type="Pfam" id="PF00383">
    <property type="entry name" value="dCMP_cyt_deam_1"/>
    <property type="match status" value="1"/>
</dbReference>
<accession>A0A4R4E9J5</accession>
<evidence type="ECO:0000256" key="6">
    <source>
        <dbReference type="ARBA" id="ARBA00022723"/>
    </source>
</evidence>
<dbReference type="EMBL" id="SKFG01000018">
    <property type="protein sequence ID" value="TCZ75580.1"/>
    <property type="molecule type" value="Genomic_DNA"/>
</dbReference>
<evidence type="ECO:0000256" key="9">
    <source>
        <dbReference type="ARBA" id="ARBA00032005"/>
    </source>
</evidence>
<dbReference type="NCBIfam" id="TIGR01354">
    <property type="entry name" value="cyt_deam_tetra"/>
    <property type="match status" value="1"/>
</dbReference>
<evidence type="ECO:0000256" key="7">
    <source>
        <dbReference type="ARBA" id="ARBA00022801"/>
    </source>
</evidence>
<evidence type="ECO:0000256" key="5">
    <source>
        <dbReference type="ARBA" id="ARBA00018266"/>
    </source>
</evidence>
<dbReference type="PANTHER" id="PTHR11644">
    <property type="entry name" value="CYTIDINE DEAMINASE"/>
    <property type="match status" value="1"/>
</dbReference>
<name>A0A4R4E9J5_9BACL</name>
<dbReference type="PROSITE" id="PS51747">
    <property type="entry name" value="CYT_DCMP_DEAMINASES_2"/>
    <property type="match status" value="1"/>
</dbReference>
<keyword evidence="7 15" id="KW-0378">Hydrolase</keyword>